<dbReference type="AlphaFoldDB" id="A0A1T4YS77"/>
<keyword evidence="5" id="KW-1185">Reference proteome</keyword>
<evidence type="ECO:0000259" key="3">
    <source>
        <dbReference type="Pfam" id="PF01648"/>
    </source>
</evidence>
<dbReference type="RefSeq" id="WP_078698803.1">
    <property type="nucleotide sequence ID" value="NZ_LT796768.1"/>
</dbReference>
<dbReference type="GO" id="GO:0008897">
    <property type="term" value="F:holo-[acyl-carrier-protein] synthase activity"/>
    <property type="evidence" value="ECO:0007669"/>
    <property type="project" value="InterPro"/>
</dbReference>
<protein>
    <submittedName>
        <fullName evidence="4">4'-phosphopantetheinyl transferase superfamily protein</fullName>
    </submittedName>
</protein>
<organism evidence="4 5">
    <name type="scientific">Aeromicrobium choanae</name>
    <dbReference type="NCBI Taxonomy" id="1736691"/>
    <lineage>
        <taxon>Bacteria</taxon>
        <taxon>Bacillati</taxon>
        <taxon>Actinomycetota</taxon>
        <taxon>Actinomycetes</taxon>
        <taxon>Propionibacteriales</taxon>
        <taxon>Nocardioidaceae</taxon>
        <taxon>Aeromicrobium</taxon>
    </lineage>
</organism>
<keyword evidence="1 4" id="KW-0808">Transferase</keyword>
<dbReference type="STRING" id="1736691.SAMN06295964_0625"/>
<feature type="region of interest" description="Disordered" evidence="2">
    <location>
        <begin position="164"/>
        <end position="186"/>
    </location>
</feature>
<evidence type="ECO:0000313" key="4">
    <source>
        <dbReference type="EMBL" id="SKB04576.1"/>
    </source>
</evidence>
<dbReference type="Gene3D" id="3.90.470.20">
    <property type="entry name" value="4'-phosphopantetheinyl transferase domain"/>
    <property type="match status" value="1"/>
</dbReference>
<dbReference type="Proteomes" id="UP000191040">
    <property type="component" value="Chromosome I"/>
</dbReference>
<dbReference type="InterPro" id="IPR008278">
    <property type="entry name" value="4-PPantetheinyl_Trfase_dom"/>
</dbReference>
<accession>A0A1T4YS77</accession>
<dbReference type="InterPro" id="IPR037143">
    <property type="entry name" value="4-PPantetheinyl_Trfase_dom_sf"/>
</dbReference>
<feature type="domain" description="4'-phosphopantetheinyl transferase" evidence="3">
    <location>
        <begin position="84"/>
        <end position="142"/>
    </location>
</feature>
<dbReference type="OrthoDB" id="190168at2"/>
<evidence type="ECO:0000256" key="1">
    <source>
        <dbReference type="ARBA" id="ARBA00022679"/>
    </source>
</evidence>
<reference evidence="5" key="1">
    <citation type="submission" date="2017-02" db="EMBL/GenBank/DDBJ databases">
        <authorList>
            <person name="Varghese N."/>
            <person name="Submissions S."/>
        </authorList>
    </citation>
    <scope>NUCLEOTIDE SEQUENCE [LARGE SCALE GENOMIC DNA]</scope>
    <source>
        <strain evidence="5">9H-4</strain>
    </source>
</reference>
<dbReference type="Pfam" id="PF01648">
    <property type="entry name" value="ACPS"/>
    <property type="match status" value="1"/>
</dbReference>
<evidence type="ECO:0000313" key="5">
    <source>
        <dbReference type="Proteomes" id="UP000191040"/>
    </source>
</evidence>
<dbReference type="GO" id="GO:0000287">
    <property type="term" value="F:magnesium ion binding"/>
    <property type="evidence" value="ECO:0007669"/>
    <property type="project" value="InterPro"/>
</dbReference>
<evidence type="ECO:0000256" key="2">
    <source>
        <dbReference type="SAM" id="MobiDB-lite"/>
    </source>
</evidence>
<proteinExistence type="predicted"/>
<dbReference type="EMBL" id="LT796768">
    <property type="protein sequence ID" value="SKB04576.1"/>
    <property type="molecule type" value="Genomic_DNA"/>
</dbReference>
<dbReference type="SUPFAM" id="SSF56214">
    <property type="entry name" value="4'-phosphopantetheinyl transferase"/>
    <property type="match status" value="2"/>
</dbReference>
<sequence length="203" mass="21527">MRSARRDRLVDPVDRAAFTAARDLARACVGELLAIPVSRVRLAQRCPTCDEDDHGRPSVVDHPEVGVSWSHARGHVVALAAHGPCGIDVEPPVTGKPPRRALTDAEAAWLAAGGDFAHLWTRKEALVKAGVADLDEAGSLDVLAGTVRGLDLRTWRDGAATVSTATQPMGSSTTQPMGSSTTQPMGSSTNTGIFRSVFFWYSA</sequence>
<name>A0A1T4YS77_9ACTN</name>
<gene>
    <name evidence="4" type="ORF">SAMN06295964_0625</name>
</gene>